<name>A0A2Z7D7D2_9LAMI</name>
<evidence type="ECO:0000313" key="2">
    <source>
        <dbReference type="EMBL" id="KZV55449.1"/>
    </source>
</evidence>
<dbReference type="Proteomes" id="UP000250235">
    <property type="component" value="Unassembled WGS sequence"/>
</dbReference>
<evidence type="ECO:0000256" key="1">
    <source>
        <dbReference type="SAM" id="MobiDB-lite"/>
    </source>
</evidence>
<reference evidence="2 3" key="1">
    <citation type="journal article" date="2015" name="Proc. Natl. Acad. Sci. U.S.A.">
        <title>The resurrection genome of Boea hygrometrica: A blueprint for survival of dehydration.</title>
        <authorList>
            <person name="Xiao L."/>
            <person name="Yang G."/>
            <person name="Zhang L."/>
            <person name="Yang X."/>
            <person name="Zhao S."/>
            <person name="Ji Z."/>
            <person name="Zhou Q."/>
            <person name="Hu M."/>
            <person name="Wang Y."/>
            <person name="Chen M."/>
            <person name="Xu Y."/>
            <person name="Jin H."/>
            <person name="Xiao X."/>
            <person name="Hu G."/>
            <person name="Bao F."/>
            <person name="Hu Y."/>
            <person name="Wan P."/>
            <person name="Li L."/>
            <person name="Deng X."/>
            <person name="Kuang T."/>
            <person name="Xiang C."/>
            <person name="Zhu J.K."/>
            <person name="Oliver M.J."/>
            <person name="He Y."/>
        </authorList>
    </citation>
    <scope>NUCLEOTIDE SEQUENCE [LARGE SCALE GENOMIC DNA]</scope>
    <source>
        <strain evidence="3">cv. XS01</strain>
    </source>
</reference>
<dbReference type="AlphaFoldDB" id="A0A2Z7D7D2"/>
<proteinExistence type="predicted"/>
<keyword evidence="3" id="KW-1185">Reference proteome</keyword>
<gene>
    <name evidence="2" type="ORF">F511_24343</name>
</gene>
<feature type="region of interest" description="Disordered" evidence="1">
    <location>
        <begin position="78"/>
        <end position="108"/>
    </location>
</feature>
<organism evidence="2 3">
    <name type="scientific">Dorcoceras hygrometricum</name>
    <dbReference type="NCBI Taxonomy" id="472368"/>
    <lineage>
        <taxon>Eukaryota</taxon>
        <taxon>Viridiplantae</taxon>
        <taxon>Streptophyta</taxon>
        <taxon>Embryophyta</taxon>
        <taxon>Tracheophyta</taxon>
        <taxon>Spermatophyta</taxon>
        <taxon>Magnoliopsida</taxon>
        <taxon>eudicotyledons</taxon>
        <taxon>Gunneridae</taxon>
        <taxon>Pentapetalae</taxon>
        <taxon>asterids</taxon>
        <taxon>lamiids</taxon>
        <taxon>Lamiales</taxon>
        <taxon>Gesneriaceae</taxon>
        <taxon>Didymocarpoideae</taxon>
        <taxon>Trichosporeae</taxon>
        <taxon>Loxocarpinae</taxon>
        <taxon>Dorcoceras</taxon>
    </lineage>
</organism>
<sequence>MRVCMTISAYNQHTIITHKQFRKSSYKAQLSRLSLQPAHNTQQFSSRWKYSHAYVKAVNISSIRPYVDLGTIPQHSLRLTTEHTPSSAQVSANSSRPASNRKKPQERL</sequence>
<evidence type="ECO:0000313" key="3">
    <source>
        <dbReference type="Proteomes" id="UP000250235"/>
    </source>
</evidence>
<protein>
    <submittedName>
        <fullName evidence="2">Uncharacterized protein</fullName>
    </submittedName>
</protein>
<feature type="compositionally biased region" description="Polar residues" evidence="1">
    <location>
        <begin position="78"/>
        <end position="98"/>
    </location>
</feature>
<accession>A0A2Z7D7D2</accession>
<dbReference type="EMBL" id="KQ988547">
    <property type="protein sequence ID" value="KZV55449.1"/>
    <property type="molecule type" value="Genomic_DNA"/>
</dbReference>